<feature type="domain" description="Alanine dehydrogenase/pyridine nucleotide transhydrogenase N-terminal" evidence="1">
    <location>
        <begin position="4"/>
        <end position="111"/>
    </location>
</feature>
<dbReference type="InterPro" id="IPR007886">
    <property type="entry name" value="AlaDH/PNT_N"/>
</dbReference>
<dbReference type="AlphaFoldDB" id="A0A2M7GWY1"/>
<dbReference type="PANTHER" id="PTHR42795">
    <property type="entry name" value="ALANINE DEHYDROGENASE"/>
    <property type="match status" value="1"/>
</dbReference>
<evidence type="ECO:0000313" key="3">
    <source>
        <dbReference type="Proteomes" id="UP000230025"/>
    </source>
</evidence>
<proteinExistence type="predicted"/>
<evidence type="ECO:0000313" key="2">
    <source>
        <dbReference type="EMBL" id="PIW31963.1"/>
    </source>
</evidence>
<dbReference type="GO" id="GO:0005886">
    <property type="term" value="C:plasma membrane"/>
    <property type="evidence" value="ECO:0007669"/>
    <property type="project" value="TreeGrafter"/>
</dbReference>
<sequence>MIIGVPKEIKEEEYRVALLPSTAKELVKKGHQVLIEKNAGVGSGISDEGYQSAGAEILTTPEEIFKKAELIVKVKEPQKEEYPLLWEGQIIFTFFHFAAARKLTEAMIKRK</sequence>
<comment type="caution">
    <text evidence="2">The sequence shown here is derived from an EMBL/GenBank/DDBJ whole genome shotgun (WGS) entry which is preliminary data.</text>
</comment>
<dbReference type="PANTHER" id="PTHR42795:SF1">
    <property type="entry name" value="ALANINE DEHYDROGENASE"/>
    <property type="match status" value="1"/>
</dbReference>
<gene>
    <name evidence="2" type="ORF">COW28_06710</name>
</gene>
<dbReference type="SMART" id="SM01003">
    <property type="entry name" value="AlaDh_PNT_N"/>
    <property type="match status" value="1"/>
</dbReference>
<dbReference type="GO" id="GO:0000286">
    <property type="term" value="F:alanine dehydrogenase activity"/>
    <property type="evidence" value="ECO:0007669"/>
    <property type="project" value="TreeGrafter"/>
</dbReference>
<dbReference type="SUPFAM" id="SSF52283">
    <property type="entry name" value="Formate/glycerate dehydrogenase catalytic domain-like"/>
    <property type="match status" value="1"/>
</dbReference>
<name>A0A2M7GWY1_9BACT</name>
<accession>A0A2M7GWY1</accession>
<organism evidence="2 3">
    <name type="scientific">bacterium (Candidatus Ratteibacteria) CG15_BIG_FIL_POST_REV_8_21_14_020_41_12</name>
    <dbReference type="NCBI Taxonomy" id="2014291"/>
    <lineage>
        <taxon>Bacteria</taxon>
        <taxon>Candidatus Ratteibacteria</taxon>
    </lineage>
</organism>
<dbReference type="Gene3D" id="3.40.50.720">
    <property type="entry name" value="NAD(P)-binding Rossmann-like Domain"/>
    <property type="match status" value="1"/>
</dbReference>
<reference evidence="3" key="1">
    <citation type="submission" date="2017-09" db="EMBL/GenBank/DDBJ databases">
        <title>Depth-based differentiation of microbial function through sediment-hosted aquifers and enrichment of novel symbionts in the deep terrestrial subsurface.</title>
        <authorList>
            <person name="Probst A.J."/>
            <person name="Ladd B."/>
            <person name="Jarett J.K."/>
            <person name="Geller-Mcgrath D.E."/>
            <person name="Sieber C.M.K."/>
            <person name="Emerson J.B."/>
            <person name="Anantharaman K."/>
            <person name="Thomas B.C."/>
            <person name="Malmstrom R."/>
            <person name="Stieglmeier M."/>
            <person name="Klingl A."/>
            <person name="Woyke T."/>
            <person name="Ryan C.M."/>
            <person name="Banfield J.F."/>
        </authorList>
    </citation>
    <scope>NUCLEOTIDE SEQUENCE [LARGE SCALE GENOMIC DNA]</scope>
</reference>
<feature type="non-terminal residue" evidence="2">
    <location>
        <position position="111"/>
    </location>
</feature>
<dbReference type="GO" id="GO:0006524">
    <property type="term" value="P:alanine catabolic process"/>
    <property type="evidence" value="ECO:0007669"/>
    <property type="project" value="TreeGrafter"/>
</dbReference>
<evidence type="ECO:0000259" key="1">
    <source>
        <dbReference type="SMART" id="SM01003"/>
    </source>
</evidence>
<protein>
    <submittedName>
        <fullName evidence="2">Alanine dehydrogenase</fullName>
    </submittedName>
</protein>
<dbReference type="Pfam" id="PF05222">
    <property type="entry name" value="AlaDh_PNT_N"/>
    <property type="match status" value="1"/>
</dbReference>
<dbReference type="EMBL" id="PFFY01000312">
    <property type="protein sequence ID" value="PIW31963.1"/>
    <property type="molecule type" value="Genomic_DNA"/>
</dbReference>
<dbReference type="Proteomes" id="UP000230025">
    <property type="component" value="Unassembled WGS sequence"/>
</dbReference>